<proteinExistence type="inferred from homology"/>
<keyword evidence="3 10" id="KW-1134">Transmembrane beta strand</keyword>
<evidence type="ECO:0000256" key="2">
    <source>
        <dbReference type="ARBA" id="ARBA00022448"/>
    </source>
</evidence>
<dbReference type="PROSITE" id="PS52016">
    <property type="entry name" value="TONB_DEPENDENT_REC_3"/>
    <property type="match status" value="1"/>
</dbReference>
<dbReference type="GO" id="GO:0009279">
    <property type="term" value="C:cell outer membrane"/>
    <property type="evidence" value="ECO:0007669"/>
    <property type="project" value="UniProtKB-SubCell"/>
</dbReference>
<dbReference type="InterPro" id="IPR012910">
    <property type="entry name" value="Plug_dom"/>
</dbReference>
<evidence type="ECO:0000259" key="13">
    <source>
        <dbReference type="Pfam" id="PF00593"/>
    </source>
</evidence>
<dbReference type="GO" id="GO:0015344">
    <property type="term" value="F:siderophore uptake transmembrane transporter activity"/>
    <property type="evidence" value="ECO:0007669"/>
    <property type="project" value="TreeGrafter"/>
</dbReference>
<sequence length="687" mass="77416">MNQYKTSLILAVIFLTGSVQAFKGVVLDAWTRQPVPYAEVHADDIGMTTTTDQEGKFEITTRADQISIEVSRVGYKPRTWNNLPRGKTALLYLFPKAIRLKGVTVSAFRTPVSIDQSGPVTVIEQKTDDTNVAELIRTAPSVTGRDYVNFTSIALRGTNTEHTLIALDGIPLNSAQNSTFDLTTLPLILARRIEIGRGGNSALYGSSTVGGLVNIITPEPERLGAKLRTGIGSFGRKHLEFMHTNRLEPIGYLIAGDFTNTDNRFDYKDSTDSTCYINNADFENKGILAKGNFRNGPHRVVLLGEYNITERGAPGSLSWPSDSARRDDQHGITQLAYAFQPSENLRTAARAFYHRFWQNFRDPVSAVNDTHNLANIGVQFDQNIYLKPWAMVMAGLEADKQNLNSTAVGEPSRSTVSAWTQARLEHSGFGLNPIIRFEQIIQENNDSIPEKSTTLVLCPKLTMTFSRLEWFTLFAGIGRSFRAPGFNDLYWPEDMFSYGNPHLKPEWSTNIDIGIRGKNPDFLHYWIGYYYSDLTDLIQWQPDTASRFHPVNIDSAKISGIEMEARLDLNHLGLDGNMNYSIAKSGESRLIYRPEFCTRATFWGKYDFRRLTTRLNLTTEYTAQRFTNPANTDTLPAYLLFHTEASVRFLEARARFGIHNLSDRRYQTIKDYPVPGRNWYAGLELGI</sequence>
<dbReference type="PANTHER" id="PTHR30069:SF29">
    <property type="entry name" value="HEMOGLOBIN AND HEMOGLOBIN-HAPTOGLOBIN-BINDING PROTEIN 1-RELATED"/>
    <property type="match status" value="1"/>
</dbReference>
<dbReference type="Pfam" id="PF13715">
    <property type="entry name" value="CarbopepD_reg_2"/>
    <property type="match status" value="1"/>
</dbReference>
<organism evidence="15 16">
    <name type="scientific">candidate division WOR-3 bacterium JGI_Cruoil_03_51_56</name>
    <dbReference type="NCBI Taxonomy" id="1973747"/>
    <lineage>
        <taxon>Bacteria</taxon>
        <taxon>Bacteria division WOR-3</taxon>
    </lineage>
</organism>
<protein>
    <recommendedName>
        <fullName evidence="17">TonB-dependent receptor plug domain-containing protein</fullName>
    </recommendedName>
</protein>
<dbReference type="SUPFAM" id="SSF49464">
    <property type="entry name" value="Carboxypeptidase regulatory domain-like"/>
    <property type="match status" value="1"/>
</dbReference>
<feature type="signal peptide" evidence="12">
    <location>
        <begin position="1"/>
        <end position="21"/>
    </location>
</feature>
<comment type="subcellular location">
    <subcellularLocation>
        <location evidence="1 10">Cell outer membrane</location>
        <topology evidence="1 10">Multi-pass membrane protein</topology>
    </subcellularLocation>
</comment>
<feature type="domain" description="TonB-dependent receptor-like beta-barrel" evidence="13">
    <location>
        <begin position="286"/>
        <end position="661"/>
    </location>
</feature>
<evidence type="ECO:0000313" key="15">
    <source>
        <dbReference type="EMBL" id="OYD15812.1"/>
    </source>
</evidence>
<feature type="chain" id="PRO_5012647020" description="TonB-dependent receptor plug domain-containing protein" evidence="12">
    <location>
        <begin position="22"/>
        <end position="687"/>
    </location>
</feature>
<evidence type="ECO:0000256" key="12">
    <source>
        <dbReference type="SAM" id="SignalP"/>
    </source>
</evidence>
<evidence type="ECO:0000256" key="11">
    <source>
        <dbReference type="RuleBase" id="RU003357"/>
    </source>
</evidence>
<keyword evidence="4 10" id="KW-0812">Transmembrane</keyword>
<evidence type="ECO:0000256" key="9">
    <source>
        <dbReference type="ARBA" id="ARBA00023237"/>
    </source>
</evidence>
<dbReference type="Gene3D" id="2.170.130.10">
    <property type="entry name" value="TonB-dependent receptor, plug domain"/>
    <property type="match status" value="1"/>
</dbReference>
<dbReference type="EMBL" id="NOZP01000083">
    <property type="protein sequence ID" value="OYD15812.1"/>
    <property type="molecule type" value="Genomic_DNA"/>
</dbReference>
<dbReference type="InterPro" id="IPR036942">
    <property type="entry name" value="Beta-barrel_TonB_sf"/>
</dbReference>
<dbReference type="Pfam" id="PF07715">
    <property type="entry name" value="Plug"/>
    <property type="match status" value="1"/>
</dbReference>
<dbReference type="Gene3D" id="2.60.40.1120">
    <property type="entry name" value="Carboxypeptidase-like, regulatory domain"/>
    <property type="match status" value="1"/>
</dbReference>
<evidence type="ECO:0000259" key="14">
    <source>
        <dbReference type="Pfam" id="PF07715"/>
    </source>
</evidence>
<evidence type="ECO:0000256" key="3">
    <source>
        <dbReference type="ARBA" id="ARBA00022452"/>
    </source>
</evidence>
<evidence type="ECO:0000256" key="4">
    <source>
        <dbReference type="ARBA" id="ARBA00022692"/>
    </source>
</evidence>
<dbReference type="GO" id="GO:0044718">
    <property type="term" value="P:siderophore transmembrane transport"/>
    <property type="evidence" value="ECO:0007669"/>
    <property type="project" value="TreeGrafter"/>
</dbReference>
<dbReference type="InterPro" id="IPR037066">
    <property type="entry name" value="Plug_dom_sf"/>
</dbReference>
<evidence type="ECO:0000256" key="5">
    <source>
        <dbReference type="ARBA" id="ARBA00022729"/>
    </source>
</evidence>
<dbReference type="Gene3D" id="2.40.170.20">
    <property type="entry name" value="TonB-dependent receptor, beta-barrel domain"/>
    <property type="match status" value="1"/>
</dbReference>
<dbReference type="SUPFAM" id="SSF56935">
    <property type="entry name" value="Porins"/>
    <property type="match status" value="1"/>
</dbReference>
<evidence type="ECO:0000256" key="6">
    <source>
        <dbReference type="ARBA" id="ARBA00023077"/>
    </source>
</evidence>
<dbReference type="PANTHER" id="PTHR30069">
    <property type="entry name" value="TONB-DEPENDENT OUTER MEMBRANE RECEPTOR"/>
    <property type="match status" value="1"/>
</dbReference>
<dbReference type="Pfam" id="PF00593">
    <property type="entry name" value="TonB_dep_Rec_b-barrel"/>
    <property type="match status" value="1"/>
</dbReference>
<name>A0A235BUC0_UNCW3</name>
<dbReference type="InterPro" id="IPR000531">
    <property type="entry name" value="Beta-barrel_TonB"/>
</dbReference>
<reference evidence="15 16" key="1">
    <citation type="submission" date="2017-07" db="EMBL/GenBank/DDBJ databases">
        <title>Recovery of genomes from metagenomes via a dereplication, aggregation, and scoring strategy.</title>
        <authorList>
            <person name="Sieber C.M."/>
            <person name="Probst A.J."/>
            <person name="Sharrar A."/>
            <person name="Thomas B.C."/>
            <person name="Hess M."/>
            <person name="Tringe S.G."/>
            <person name="Banfield J.F."/>
        </authorList>
    </citation>
    <scope>NUCLEOTIDE SEQUENCE [LARGE SCALE GENOMIC DNA]</scope>
    <source>
        <strain evidence="15">JGI_Cruoil_03_51_56</strain>
    </source>
</reference>
<dbReference type="CDD" id="cd01347">
    <property type="entry name" value="ligand_gated_channel"/>
    <property type="match status" value="1"/>
</dbReference>
<comment type="caution">
    <text evidence="15">The sequence shown here is derived from an EMBL/GenBank/DDBJ whole genome shotgun (WGS) entry which is preliminary data.</text>
</comment>
<feature type="domain" description="TonB-dependent receptor plug" evidence="14">
    <location>
        <begin position="122"/>
        <end position="211"/>
    </location>
</feature>
<keyword evidence="8" id="KW-0675">Receptor</keyword>
<evidence type="ECO:0000256" key="8">
    <source>
        <dbReference type="ARBA" id="ARBA00023170"/>
    </source>
</evidence>
<dbReference type="InterPro" id="IPR008969">
    <property type="entry name" value="CarboxyPept-like_regulatory"/>
</dbReference>
<evidence type="ECO:0000256" key="7">
    <source>
        <dbReference type="ARBA" id="ARBA00023136"/>
    </source>
</evidence>
<accession>A0A235BUC0</accession>
<evidence type="ECO:0000256" key="10">
    <source>
        <dbReference type="PROSITE-ProRule" id="PRU01360"/>
    </source>
</evidence>
<gene>
    <name evidence="15" type="ORF">CH330_04720</name>
</gene>
<keyword evidence="7 10" id="KW-0472">Membrane</keyword>
<keyword evidence="6 11" id="KW-0798">TonB box</keyword>
<evidence type="ECO:0000313" key="16">
    <source>
        <dbReference type="Proteomes" id="UP000215559"/>
    </source>
</evidence>
<dbReference type="InterPro" id="IPR039426">
    <property type="entry name" value="TonB-dep_rcpt-like"/>
</dbReference>
<dbReference type="AlphaFoldDB" id="A0A235BUC0"/>
<evidence type="ECO:0000256" key="1">
    <source>
        <dbReference type="ARBA" id="ARBA00004571"/>
    </source>
</evidence>
<evidence type="ECO:0008006" key="17">
    <source>
        <dbReference type="Google" id="ProtNLM"/>
    </source>
</evidence>
<keyword evidence="2 10" id="KW-0813">Transport</keyword>
<keyword evidence="5 12" id="KW-0732">Signal</keyword>
<comment type="similarity">
    <text evidence="10 11">Belongs to the TonB-dependent receptor family.</text>
</comment>
<keyword evidence="9 10" id="KW-0998">Cell outer membrane</keyword>
<dbReference type="Proteomes" id="UP000215559">
    <property type="component" value="Unassembled WGS sequence"/>
</dbReference>